<evidence type="ECO:0000313" key="2">
    <source>
        <dbReference type="Proteomes" id="UP000441336"/>
    </source>
</evidence>
<comment type="caution">
    <text evidence="1">The sequence shown here is derived from an EMBL/GenBank/DDBJ whole genome shotgun (WGS) entry which is preliminary data.</text>
</comment>
<sequence length="117" mass="12984">MVLGFNEAFIPAIVAGHKIHTIRAGYRWQAGDVAQFCARARQPDQYEFWPPLPILSIQNVELTATSLRVDGRLLGPTEVLALAQADGFATTAELLGFFADQPSPFLGQLVHWTTKRY</sequence>
<gene>
    <name evidence="1" type="ORF">GO988_16595</name>
</gene>
<proteinExistence type="predicted"/>
<organism evidence="1 2">
    <name type="scientific">Hymenobacter ginkgonis</name>
    <dbReference type="NCBI Taxonomy" id="2682976"/>
    <lineage>
        <taxon>Bacteria</taxon>
        <taxon>Pseudomonadati</taxon>
        <taxon>Bacteroidota</taxon>
        <taxon>Cytophagia</taxon>
        <taxon>Cytophagales</taxon>
        <taxon>Hymenobacteraceae</taxon>
        <taxon>Hymenobacter</taxon>
    </lineage>
</organism>
<dbReference type="RefSeq" id="WP_157567598.1">
    <property type="nucleotide sequence ID" value="NZ_WQKZ01000004.1"/>
</dbReference>
<protein>
    <recommendedName>
        <fullName evidence="3">ASCH domain-containing protein</fullName>
    </recommendedName>
</protein>
<evidence type="ECO:0000313" key="1">
    <source>
        <dbReference type="EMBL" id="MVN77950.1"/>
    </source>
</evidence>
<accession>A0A7K1THP9</accession>
<evidence type="ECO:0008006" key="3">
    <source>
        <dbReference type="Google" id="ProtNLM"/>
    </source>
</evidence>
<dbReference type="AlphaFoldDB" id="A0A7K1THP9"/>
<dbReference type="Proteomes" id="UP000441336">
    <property type="component" value="Unassembled WGS sequence"/>
</dbReference>
<reference evidence="1 2" key="1">
    <citation type="submission" date="2019-12" db="EMBL/GenBank/DDBJ databases">
        <title>Hymenobacter sp. HMF4947 Genome sequencing and assembly.</title>
        <authorList>
            <person name="Kang H."/>
            <person name="Cha I."/>
            <person name="Kim H."/>
            <person name="Joh K."/>
        </authorList>
    </citation>
    <scope>NUCLEOTIDE SEQUENCE [LARGE SCALE GENOMIC DNA]</scope>
    <source>
        <strain evidence="1 2">HMF4947</strain>
    </source>
</reference>
<name>A0A7K1THP9_9BACT</name>
<dbReference type="EMBL" id="WQKZ01000004">
    <property type="protein sequence ID" value="MVN77950.1"/>
    <property type="molecule type" value="Genomic_DNA"/>
</dbReference>
<keyword evidence="2" id="KW-1185">Reference proteome</keyword>